<dbReference type="EMBL" id="VIFX01000015">
    <property type="protein sequence ID" value="TQR86112.1"/>
    <property type="molecule type" value="Genomic_DNA"/>
</dbReference>
<feature type="chain" id="PRO_5038656172" description="DUF4267 domain-containing protein" evidence="2">
    <location>
        <begin position="23"/>
        <end position="129"/>
    </location>
</feature>
<sequence length="129" mass="13437">MTTSKRALIPTFAALRFTTGAAAWLAPNKTARLLGLGSKHQQPFTTQLFGSRELTLALAITDSASPQLRHRALQLGLLVDALDVVAAVGGIRRGTLPTRAAVLTGGGAALFAGLGVAALTNPRRDRARP</sequence>
<evidence type="ECO:0000256" key="2">
    <source>
        <dbReference type="SAM" id="SignalP"/>
    </source>
</evidence>
<keyword evidence="2" id="KW-0732">Signal</keyword>
<evidence type="ECO:0000256" key="1">
    <source>
        <dbReference type="SAM" id="Phobius"/>
    </source>
</evidence>
<protein>
    <recommendedName>
        <fullName evidence="5">DUF4267 domain-containing protein</fullName>
    </recommendedName>
</protein>
<dbReference type="Proteomes" id="UP000315759">
    <property type="component" value="Unassembled WGS sequence"/>
</dbReference>
<gene>
    <name evidence="3" type="ORF">D8S82_13780</name>
</gene>
<evidence type="ECO:0000313" key="3">
    <source>
        <dbReference type="EMBL" id="TQR86112.1"/>
    </source>
</evidence>
<dbReference type="AlphaFoldDB" id="A0A544W1Q6"/>
<keyword evidence="4" id="KW-1185">Reference proteome</keyword>
<feature type="transmembrane region" description="Helical" evidence="1">
    <location>
        <begin position="100"/>
        <end position="119"/>
    </location>
</feature>
<name>A0A544W1Q6_9MYCO</name>
<keyword evidence="1" id="KW-1133">Transmembrane helix</keyword>
<proteinExistence type="predicted"/>
<keyword evidence="1" id="KW-0812">Transmembrane</keyword>
<feature type="signal peptide" evidence="2">
    <location>
        <begin position="1"/>
        <end position="22"/>
    </location>
</feature>
<evidence type="ECO:0008006" key="5">
    <source>
        <dbReference type="Google" id="ProtNLM"/>
    </source>
</evidence>
<comment type="caution">
    <text evidence="3">The sequence shown here is derived from an EMBL/GenBank/DDBJ whole genome shotgun (WGS) entry which is preliminary data.</text>
</comment>
<dbReference type="RefSeq" id="WP_142552630.1">
    <property type="nucleotide sequence ID" value="NZ_VIFX01000015.1"/>
</dbReference>
<accession>A0A544W1Q6</accession>
<reference evidence="3 4" key="1">
    <citation type="submission" date="2018-10" db="EMBL/GenBank/DDBJ databases">
        <title>Draft genome of Mycobacterium hodleri strain B.</title>
        <authorList>
            <person name="Amande T.J."/>
            <person name="Mcgenity T.J."/>
        </authorList>
    </citation>
    <scope>NUCLEOTIDE SEQUENCE [LARGE SCALE GENOMIC DNA]</scope>
    <source>
        <strain evidence="3 4">B</strain>
    </source>
</reference>
<evidence type="ECO:0000313" key="4">
    <source>
        <dbReference type="Proteomes" id="UP000315759"/>
    </source>
</evidence>
<organism evidence="3 4">
    <name type="scientific">Mycolicibacterium hodleri</name>
    <dbReference type="NCBI Taxonomy" id="49897"/>
    <lineage>
        <taxon>Bacteria</taxon>
        <taxon>Bacillati</taxon>
        <taxon>Actinomycetota</taxon>
        <taxon>Actinomycetes</taxon>
        <taxon>Mycobacteriales</taxon>
        <taxon>Mycobacteriaceae</taxon>
        <taxon>Mycolicibacterium</taxon>
    </lineage>
</organism>
<keyword evidence="1" id="KW-0472">Membrane</keyword>